<keyword evidence="3" id="KW-0812">Transmembrane</keyword>
<dbReference type="GO" id="GO:0005886">
    <property type="term" value="C:plasma membrane"/>
    <property type="evidence" value="ECO:0007669"/>
    <property type="project" value="UniProtKB-SubCell"/>
</dbReference>
<evidence type="ECO:0000256" key="2">
    <source>
        <dbReference type="ARBA" id="ARBA00007165"/>
    </source>
</evidence>
<dbReference type="InterPro" id="IPR002994">
    <property type="entry name" value="Surf1/Shy1"/>
</dbReference>
<dbReference type="PROSITE" id="PS50895">
    <property type="entry name" value="SURF1"/>
    <property type="match status" value="1"/>
</dbReference>
<keyword evidence="9" id="KW-1185">Reference proteome</keyword>
<dbReference type="AlphaFoldDB" id="A0A2T0Q6H6"/>
<evidence type="ECO:0000256" key="1">
    <source>
        <dbReference type="ARBA" id="ARBA00004370"/>
    </source>
</evidence>
<dbReference type="RefSeq" id="WP_106243785.1">
    <property type="nucleotide sequence ID" value="NZ_PVZC01000003.1"/>
</dbReference>
<dbReference type="PANTHER" id="PTHR23427:SF2">
    <property type="entry name" value="SURFEIT LOCUS PROTEIN 1"/>
    <property type="match status" value="1"/>
</dbReference>
<keyword evidence="6" id="KW-1003">Cell membrane</keyword>
<evidence type="ECO:0000256" key="7">
    <source>
        <dbReference type="SAM" id="MobiDB-lite"/>
    </source>
</evidence>
<comment type="subcellular location">
    <subcellularLocation>
        <location evidence="6">Cell membrane</location>
        <topology evidence="6">Multi-pass membrane protein</topology>
    </subcellularLocation>
    <subcellularLocation>
        <location evidence="1">Membrane</location>
    </subcellularLocation>
</comment>
<reference evidence="8 9" key="1">
    <citation type="submission" date="2018-03" db="EMBL/GenBank/DDBJ databases">
        <title>Genomic Encyclopedia of Archaeal and Bacterial Type Strains, Phase II (KMG-II): from individual species to whole genera.</title>
        <authorList>
            <person name="Goeker M."/>
        </authorList>
    </citation>
    <scope>NUCLEOTIDE SEQUENCE [LARGE SCALE GENOMIC DNA]</scope>
    <source>
        <strain evidence="8 9">DSM 45601</strain>
    </source>
</reference>
<accession>A0A2T0Q6H6</accession>
<comment type="similarity">
    <text evidence="2 6">Belongs to the SURF1 family.</text>
</comment>
<evidence type="ECO:0000256" key="4">
    <source>
        <dbReference type="ARBA" id="ARBA00022989"/>
    </source>
</evidence>
<dbReference type="EMBL" id="PVZC01000003">
    <property type="protein sequence ID" value="PRX99415.1"/>
    <property type="molecule type" value="Genomic_DNA"/>
</dbReference>
<dbReference type="PANTHER" id="PTHR23427">
    <property type="entry name" value="SURFEIT LOCUS PROTEIN"/>
    <property type="match status" value="1"/>
</dbReference>
<sequence length="262" mass="28577">MYRFALRPRWLLGHLLVVLAVAVCCALGLWQFDRARQTESRPLPATETAELAEVLPPGGRLTETAAGRSVRVTGRYDGERQLLVPDRVLNDRDGFYLIAPLVTADGTAVTVNRGWLPGSNDDVPEVPPVPGGEVTVTGRLTPAESPLDYPSRGGLPEGQVNAINGSALVNLWPYPIYDGHVELTGQDPAPDPAVAPLPPPVTERVSWDWQNLGYSGQWWVFAVIAPYFWWWTIRREAEDRRAAEDPAGAPAAAAATGARQDR</sequence>
<proteinExistence type="inferred from homology"/>
<keyword evidence="4" id="KW-1133">Transmembrane helix</keyword>
<dbReference type="OrthoDB" id="9807214at2"/>
<dbReference type="InterPro" id="IPR045214">
    <property type="entry name" value="Surf1/Surf4"/>
</dbReference>
<keyword evidence="5" id="KW-0472">Membrane</keyword>
<dbReference type="Pfam" id="PF02104">
    <property type="entry name" value="SURF1"/>
    <property type="match status" value="1"/>
</dbReference>
<comment type="caution">
    <text evidence="8">The sequence shown here is derived from an EMBL/GenBank/DDBJ whole genome shotgun (WGS) entry which is preliminary data.</text>
</comment>
<protein>
    <recommendedName>
        <fullName evidence="6">SURF1-like protein</fullName>
    </recommendedName>
</protein>
<evidence type="ECO:0000313" key="8">
    <source>
        <dbReference type="EMBL" id="PRX99415.1"/>
    </source>
</evidence>
<evidence type="ECO:0000313" key="9">
    <source>
        <dbReference type="Proteomes" id="UP000237846"/>
    </source>
</evidence>
<feature type="compositionally biased region" description="Low complexity" evidence="7">
    <location>
        <begin position="245"/>
        <end position="262"/>
    </location>
</feature>
<dbReference type="Proteomes" id="UP000237846">
    <property type="component" value="Unassembled WGS sequence"/>
</dbReference>
<feature type="region of interest" description="Disordered" evidence="7">
    <location>
        <begin position="240"/>
        <end position="262"/>
    </location>
</feature>
<evidence type="ECO:0000256" key="5">
    <source>
        <dbReference type="ARBA" id="ARBA00023136"/>
    </source>
</evidence>
<organism evidence="8 9">
    <name type="scientific">Allonocardiopsis opalescens</name>
    <dbReference type="NCBI Taxonomy" id="1144618"/>
    <lineage>
        <taxon>Bacteria</taxon>
        <taxon>Bacillati</taxon>
        <taxon>Actinomycetota</taxon>
        <taxon>Actinomycetes</taxon>
        <taxon>Streptosporangiales</taxon>
        <taxon>Allonocardiopsis</taxon>
    </lineage>
</organism>
<name>A0A2T0Q6H6_9ACTN</name>
<gene>
    <name evidence="8" type="ORF">CLV72_10311</name>
</gene>
<dbReference type="CDD" id="cd06662">
    <property type="entry name" value="SURF1"/>
    <property type="match status" value="1"/>
</dbReference>
<evidence type="ECO:0000256" key="3">
    <source>
        <dbReference type="ARBA" id="ARBA00022692"/>
    </source>
</evidence>
<evidence type="ECO:0000256" key="6">
    <source>
        <dbReference type="RuleBase" id="RU363076"/>
    </source>
</evidence>